<evidence type="ECO:0000313" key="1">
    <source>
        <dbReference type="EMBL" id="KAF9412223.1"/>
    </source>
</evidence>
<dbReference type="EMBL" id="JACKWZ010000196">
    <property type="protein sequence ID" value="KAF9412223.1"/>
    <property type="molecule type" value="Genomic_DNA"/>
</dbReference>
<sequence length="262" mass="29960">MRSHGAKVDTLEYRRSIARTLLLKYGNMRSQPGPRQQVRTNVPVSVRKHSAEHIIITDQITQNLVFRRYRQLALVAYGVEFPHVRQDVGFCQLLSLIYPPSHILNPQNVSHLQHNKIPSTGGAGSRNKRLYALSIIRGVSRKGNRLTSLTPKELIRSNNDARGTRDTSGVLKSSIPLYCSCDRFCRKIVFKQLNINSSGHKYKFDVSPSMYKTFQDAQQEISHQMPLMNFIQDYDVIIGQIFLSLSQLPKLLKLLFILKVEI</sequence>
<dbReference type="AlphaFoldDB" id="A0A835GDG9"/>
<protein>
    <submittedName>
        <fullName evidence="1">Uncharacterized protein</fullName>
    </submittedName>
</protein>
<dbReference type="Proteomes" id="UP000648187">
    <property type="component" value="Unassembled WGS sequence"/>
</dbReference>
<keyword evidence="2" id="KW-1185">Reference proteome</keyword>
<reference evidence="1" key="1">
    <citation type="submission" date="2020-08" db="EMBL/GenBank/DDBJ databases">
        <title>Spodoptera exigua strain:BAW_Kor-Di-RS1 Genome sequencing and assembly.</title>
        <authorList>
            <person name="Kim J."/>
            <person name="Nam H.Y."/>
            <person name="Kwon M."/>
            <person name="Choi J.H."/>
            <person name="Cho S.R."/>
            <person name="Kim G.-H."/>
        </authorList>
    </citation>
    <scope>NUCLEOTIDE SEQUENCE</scope>
    <source>
        <strain evidence="1">BAW_Kor-Di-RS1</strain>
        <tissue evidence="1">Whole-body</tissue>
    </source>
</reference>
<organism evidence="1 2">
    <name type="scientific">Spodoptera exigua</name>
    <name type="common">Beet armyworm</name>
    <name type="synonym">Noctua fulgens</name>
    <dbReference type="NCBI Taxonomy" id="7107"/>
    <lineage>
        <taxon>Eukaryota</taxon>
        <taxon>Metazoa</taxon>
        <taxon>Ecdysozoa</taxon>
        <taxon>Arthropoda</taxon>
        <taxon>Hexapoda</taxon>
        <taxon>Insecta</taxon>
        <taxon>Pterygota</taxon>
        <taxon>Neoptera</taxon>
        <taxon>Endopterygota</taxon>
        <taxon>Lepidoptera</taxon>
        <taxon>Glossata</taxon>
        <taxon>Ditrysia</taxon>
        <taxon>Noctuoidea</taxon>
        <taxon>Noctuidae</taxon>
        <taxon>Amphipyrinae</taxon>
        <taxon>Spodoptera</taxon>
    </lineage>
</organism>
<evidence type="ECO:0000313" key="2">
    <source>
        <dbReference type="Proteomes" id="UP000648187"/>
    </source>
</evidence>
<accession>A0A835GDG9</accession>
<name>A0A835GDG9_SPOEX</name>
<gene>
    <name evidence="1" type="ORF">HW555_009208</name>
</gene>
<proteinExistence type="predicted"/>
<comment type="caution">
    <text evidence="1">The sequence shown here is derived from an EMBL/GenBank/DDBJ whole genome shotgun (WGS) entry which is preliminary data.</text>
</comment>